<feature type="region of interest" description="Disordered" evidence="3">
    <location>
        <begin position="115"/>
        <end position="140"/>
    </location>
</feature>
<sequence length="273" mass="28754">MKKTLIALSMLTALVSANQALAAFSDAPANGDLTITGTLTNINPKWLWQIPDATKAKVSNIVTYKITAIPNGENSEFEVLKGETLDFLQGYTKTASVAGGGAGMTPVVTIAGTKWNEDNSASPRSVTVTTTTGTGESATTANTGTMTFDVTQGVSIALRYADLTGSGFKSIVYDGVSAPVSVPILLTAAQIMRNNVKHFSAVYTNEDTSAGSNFFQNDILRFLRGDIGKADIGRNSFVSAGYASKINNFKLVFPTASVPTSWNATIPVTISMK</sequence>
<comment type="similarity">
    <text evidence="2">Belongs to the fimbrial K88 protein family.</text>
</comment>
<reference evidence="5 6" key="1">
    <citation type="submission" date="2016-09" db="EMBL/GenBank/DDBJ databases">
        <title>Genomic Taxonomy of the Vibrionaceae.</title>
        <authorList>
            <person name="Gonzalez-Castillo A."/>
            <person name="Gomez-Gil B."/>
            <person name="Enciso-Ibarra K."/>
        </authorList>
    </citation>
    <scope>NUCLEOTIDE SEQUENCE [LARGE SCALE GENOMIC DNA]</scope>
    <source>
        <strain evidence="5 6">CAIM 1902</strain>
    </source>
</reference>
<keyword evidence="6" id="KW-1185">Reference proteome</keyword>
<evidence type="ECO:0000256" key="1">
    <source>
        <dbReference type="ARBA" id="ARBA00022729"/>
    </source>
</evidence>
<dbReference type="InterPro" id="IPR003467">
    <property type="entry name" value="Fimbrial_K88_FaeH"/>
</dbReference>
<evidence type="ECO:0000256" key="3">
    <source>
        <dbReference type="SAM" id="MobiDB-lite"/>
    </source>
</evidence>
<accession>A0ABX3F4Z4</accession>
<evidence type="ECO:0000256" key="2">
    <source>
        <dbReference type="ARBA" id="ARBA00049989"/>
    </source>
</evidence>
<organism evidence="5 6">
    <name type="scientific">Vibrio panuliri</name>
    <dbReference type="NCBI Taxonomy" id="1381081"/>
    <lineage>
        <taxon>Bacteria</taxon>
        <taxon>Pseudomonadati</taxon>
        <taxon>Pseudomonadota</taxon>
        <taxon>Gammaproteobacteria</taxon>
        <taxon>Vibrionales</taxon>
        <taxon>Vibrionaceae</taxon>
        <taxon>Vibrio</taxon>
    </lineage>
</organism>
<feature type="signal peptide" evidence="4">
    <location>
        <begin position="1"/>
        <end position="22"/>
    </location>
</feature>
<name>A0ABX3F4Z4_9VIBR</name>
<feature type="compositionally biased region" description="Low complexity" evidence="3">
    <location>
        <begin position="125"/>
        <end position="140"/>
    </location>
</feature>
<evidence type="ECO:0000313" key="6">
    <source>
        <dbReference type="Proteomes" id="UP000186039"/>
    </source>
</evidence>
<proteinExistence type="inferred from homology"/>
<protein>
    <recommendedName>
        <fullName evidence="7">Fimbrial protein</fullName>
    </recommendedName>
</protein>
<evidence type="ECO:0000256" key="4">
    <source>
        <dbReference type="SAM" id="SignalP"/>
    </source>
</evidence>
<dbReference type="Proteomes" id="UP000186039">
    <property type="component" value="Unassembled WGS sequence"/>
</dbReference>
<gene>
    <name evidence="5" type="ORF">BIY20_17115</name>
</gene>
<dbReference type="RefSeq" id="WP_075716389.1">
    <property type="nucleotide sequence ID" value="NZ_AP019655.1"/>
</dbReference>
<comment type="caution">
    <text evidence="5">The sequence shown here is derived from an EMBL/GenBank/DDBJ whole genome shotgun (WGS) entry which is preliminary data.</text>
</comment>
<evidence type="ECO:0008006" key="7">
    <source>
        <dbReference type="Google" id="ProtNLM"/>
    </source>
</evidence>
<evidence type="ECO:0000313" key="5">
    <source>
        <dbReference type="EMBL" id="OLQ84738.1"/>
    </source>
</evidence>
<feature type="chain" id="PRO_5045539960" description="Fimbrial protein" evidence="4">
    <location>
        <begin position="23"/>
        <end position="273"/>
    </location>
</feature>
<keyword evidence="1 4" id="KW-0732">Signal</keyword>
<dbReference type="Pfam" id="PF02432">
    <property type="entry name" value="Fimbrial_K88"/>
    <property type="match status" value="1"/>
</dbReference>
<dbReference type="EMBL" id="MJMH01000234">
    <property type="protein sequence ID" value="OLQ84738.1"/>
    <property type="molecule type" value="Genomic_DNA"/>
</dbReference>